<evidence type="ECO:0000256" key="4">
    <source>
        <dbReference type="ARBA" id="ARBA00023015"/>
    </source>
</evidence>
<keyword evidence="5 7" id="KW-0238">DNA-binding</keyword>
<dbReference type="CDD" id="cd16320">
    <property type="entry name" value="MraZ_N"/>
    <property type="match status" value="1"/>
</dbReference>
<sequence length="144" mass="16319">MGERARYLPFKKIMLIGEYRYHVGLKNRVALPKKFRDDLGEQVVAMRGYEGSIMVVSRKNWSKLVEEAIGGPLTDPKVRDTARFLMGSAHEVEFDAQGRFVLPPSLVEHAGTAAGKEVVFVGLGRWVELWSSDRWDSRLKKVIS</sequence>
<dbReference type="AlphaFoldDB" id="A0A0T5ZXT8"/>
<dbReference type="GO" id="GO:0003700">
    <property type="term" value="F:DNA-binding transcription factor activity"/>
    <property type="evidence" value="ECO:0007669"/>
    <property type="project" value="UniProtKB-UniRule"/>
</dbReference>
<keyword evidence="3" id="KW-0677">Repeat</keyword>
<dbReference type="GO" id="GO:0009295">
    <property type="term" value="C:nucleoid"/>
    <property type="evidence" value="ECO:0007669"/>
    <property type="project" value="UniProtKB-SubCell"/>
</dbReference>
<organism evidence="9 10">
    <name type="scientific">candidate division WWE3 bacterium CSP1-7</name>
    <dbReference type="NCBI Taxonomy" id="1576480"/>
    <lineage>
        <taxon>Bacteria</taxon>
        <taxon>Katanobacteria</taxon>
    </lineage>
</organism>
<keyword evidence="4 7" id="KW-0805">Transcription regulation</keyword>
<comment type="subcellular location">
    <subcellularLocation>
        <location evidence="7">Cytoplasm</location>
        <location evidence="7">Nucleoid</location>
    </subcellularLocation>
</comment>
<protein>
    <recommendedName>
        <fullName evidence="1 7">Transcriptional regulator MraZ</fullName>
    </recommendedName>
</protein>
<dbReference type="PANTHER" id="PTHR34701">
    <property type="entry name" value="TRANSCRIPTIONAL REGULATOR MRAZ"/>
    <property type="match status" value="1"/>
</dbReference>
<accession>A0A0T5ZXT8</accession>
<name>A0A0T5ZXT8_UNCKA</name>
<evidence type="ECO:0000256" key="7">
    <source>
        <dbReference type="HAMAP-Rule" id="MF_01008"/>
    </source>
</evidence>
<keyword evidence="2 7" id="KW-0963">Cytoplasm</keyword>
<evidence type="ECO:0000256" key="2">
    <source>
        <dbReference type="ARBA" id="ARBA00022490"/>
    </source>
</evidence>
<evidence type="ECO:0000313" key="9">
    <source>
        <dbReference type="EMBL" id="KRT67575.1"/>
    </source>
</evidence>
<keyword evidence="6 7" id="KW-0804">Transcription</keyword>
<proteinExistence type="inferred from homology"/>
<feature type="domain" description="SpoVT-AbrB" evidence="8">
    <location>
        <begin position="18"/>
        <end position="60"/>
    </location>
</feature>
<dbReference type="Gene3D" id="3.40.1550.20">
    <property type="entry name" value="Transcriptional regulator MraZ domain"/>
    <property type="match status" value="1"/>
</dbReference>
<comment type="subunit">
    <text evidence="7">Forms oligomers.</text>
</comment>
<dbReference type="GO" id="GO:0005737">
    <property type="term" value="C:cytoplasm"/>
    <property type="evidence" value="ECO:0007669"/>
    <property type="project" value="UniProtKB-UniRule"/>
</dbReference>
<comment type="similarity">
    <text evidence="7">Belongs to the MraZ family.</text>
</comment>
<dbReference type="STRING" id="1576480.XU08_C0002G0134"/>
<dbReference type="InterPro" id="IPR038619">
    <property type="entry name" value="MraZ_sf"/>
</dbReference>
<dbReference type="InterPro" id="IPR020603">
    <property type="entry name" value="MraZ_dom"/>
</dbReference>
<dbReference type="HAMAP" id="MF_01008">
    <property type="entry name" value="MraZ"/>
    <property type="match status" value="1"/>
</dbReference>
<evidence type="ECO:0000259" key="8">
    <source>
        <dbReference type="PROSITE" id="PS51740"/>
    </source>
</evidence>
<comment type="caution">
    <text evidence="9">The sequence shown here is derived from an EMBL/GenBank/DDBJ whole genome shotgun (WGS) entry which is preliminary data.</text>
</comment>
<dbReference type="GO" id="GO:2000143">
    <property type="term" value="P:negative regulation of DNA-templated transcription initiation"/>
    <property type="evidence" value="ECO:0007669"/>
    <property type="project" value="TreeGrafter"/>
</dbReference>
<feature type="domain" description="SpoVT-AbrB" evidence="8">
    <location>
        <begin position="89"/>
        <end position="134"/>
    </location>
</feature>
<dbReference type="SUPFAM" id="SSF89447">
    <property type="entry name" value="AbrB/MazE/MraZ-like"/>
    <property type="match status" value="1"/>
</dbReference>
<reference evidence="9 10" key="1">
    <citation type="submission" date="2015-05" db="EMBL/GenBank/DDBJ databases">
        <title>Critical biogeochemical functions in the subsurface are associated with bacteria from new phyla and little studied lineages.</title>
        <authorList>
            <person name="Hug L.A."/>
            <person name="Thomas B.C."/>
            <person name="Sharon I."/>
            <person name="Brown C.T."/>
            <person name="Sharma R."/>
            <person name="Hettich R.L."/>
            <person name="Wilkins M.J."/>
            <person name="Williams K.H."/>
            <person name="Singh A."/>
            <person name="Banfield J.F."/>
        </authorList>
    </citation>
    <scope>NUCLEOTIDE SEQUENCE [LARGE SCALE GENOMIC DNA]</scope>
    <source>
        <strain evidence="9">CSP1-7</strain>
    </source>
</reference>
<evidence type="ECO:0000256" key="1">
    <source>
        <dbReference type="ARBA" id="ARBA00013860"/>
    </source>
</evidence>
<dbReference type="CDD" id="cd16321">
    <property type="entry name" value="MraZ_C"/>
    <property type="match status" value="1"/>
</dbReference>
<dbReference type="Pfam" id="PF02381">
    <property type="entry name" value="MraZ"/>
    <property type="match status" value="2"/>
</dbReference>
<dbReference type="Proteomes" id="UP000051297">
    <property type="component" value="Unassembled WGS sequence"/>
</dbReference>
<dbReference type="InterPro" id="IPR035644">
    <property type="entry name" value="MraZ_C"/>
</dbReference>
<dbReference type="InterPro" id="IPR037914">
    <property type="entry name" value="SpoVT-AbrB_sf"/>
</dbReference>
<dbReference type="InterPro" id="IPR003444">
    <property type="entry name" value="MraZ"/>
</dbReference>
<evidence type="ECO:0000256" key="5">
    <source>
        <dbReference type="ARBA" id="ARBA00023125"/>
    </source>
</evidence>
<dbReference type="EMBL" id="LDXK01000002">
    <property type="protein sequence ID" value="KRT67575.1"/>
    <property type="molecule type" value="Genomic_DNA"/>
</dbReference>
<evidence type="ECO:0000256" key="6">
    <source>
        <dbReference type="ARBA" id="ARBA00023163"/>
    </source>
</evidence>
<evidence type="ECO:0000313" key="10">
    <source>
        <dbReference type="Proteomes" id="UP000051297"/>
    </source>
</evidence>
<dbReference type="PROSITE" id="PS51740">
    <property type="entry name" value="SPOVT_ABRB"/>
    <property type="match status" value="2"/>
</dbReference>
<gene>
    <name evidence="7" type="primary">mraZ</name>
    <name evidence="9" type="ORF">XU08_C0002G0134</name>
</gene>
<evidence type="ECO:0000256" key="3">
    <source>
        <dbReference type="ARBA" id="ARBA00022737"/>
    </source>
</evidence>
<dbReference type="GO" id="GO:0000976">
    <property type="term" value="F:transcription cis-regulatory region binding"/>
    <property type="evidence" value="ECO:0007669"/>
    <property type="project" value="TreeGrafter"/>
</dbReference>
<dbReference type="InterPro" id="IPR035642">
    <property type="entry name" value="MraZ_N"/>
</dbReference>
<dbReference type="PANTHER" id="PTHR34701:SF1">
    <property type="entry name" value="TRANSCRIPTIONAL REGULATOR MRAZ"/>
    <property type="match status" value="1"/>
</dbReference>
<dbReference type="InterPro" id="IPR007159">
    <property type="entry name" value="SpoVT-AbrB_dom"/>
</dbReference>